<evidence type="ECO:0000256" key="1">
    <source>
        <dbReference type="SAM" id="Phobius"/>
    </source>
</evidence>
<gene>
    <name evidence="2" type="ORF">GSB_152842</name>
</gene>
<dbReference type="Gene3D" id="2.10.220.10">
    <property type="entry name" value="Hormone Receptor, Insulin-like Growth Factor Receptor 1, Chain A, domain 2"/>
    <property type="match status" value="2"/>
</dbReference>
<dbReference type="AlphaFoldDB" id="V6TXA4"/>
<feature type="transmembrane region" description="Helical" evidence="1">
    <location>
        <begin position="406"/>
        <end position="426"/>
    </location>
</feature>
<evidence type="ECO:0000313" key="3">
    <source>
        <dbReference type="Proteomes" id="UP000018040"/>
    </source>
</evidence>
<dbReference type="OrthoDB" id="9344577at2759"/>
<dbReference type="EMBL" id="AHHH01000063">
    <property type="protein sequence ID" value="ESU42997.1"/>
    <property type="molecule type" value="Genomic_DNA"/>
</dbReference>
<dbReference type="InterPro" id="IPR006212">
    <property type="entry name" value="Furin_repeat"/>
</dbReference>
<keyword evidence="1" id="KW-1133">Transmembrane helix</keyword>
<dbReference type="SUPFAM" id="SSF57184">
    <property type="entry name" value="Growth factor receptor domain"/>
    <property type="match status" value="1"/>
</dbReference>
<dbReference type="InterPro" id="IPR005127">
    <property type="entry name" value="Giardia_VSP"/>
</dbReference>
<keyword evidence="1" id="KW-0812">Transmembrane</keyword>
<evidence type="ECO:0000313" key="2">
    <source>
        <dbReference type="EMBL" id="ESU42997.1"/>
    </source>
</evidence>
<dbReference type="PANTHER" id="PTHR23275:SF100">
    <property type="entry name" value="EGF-LIKE DOMAIN-CONTAINING PROTEIN"/>
    <property type="match status" value="1"/>
</dbReference>
<dbReference type="VEuPathDB" id="GiardiaDB:DHA2_154628"/>
<dbReference type="VEuPathDB" id="GiardiaDB:QR46_3497"/>
<dbReference type="CDD" id="cd00064">
    <property type="entry name" value="FU"/>
    <property type="match status" value="1"/>
</dbReference>
<dbReference type="SMART" id="SM00261">
    <property type="entry name" value="FU"/>
    <property type="match status" value="3"/>
</dbReference>
<dbReference type="Proteomes" id="UP000018040">
    <property type="component" value="Unassembled WGS sequence"/>
</dbReference>
<comment type="caution">
    <text evidence="2">The sequence shown here is derived from an EMBL/GenBank/DDBJ whole genome shotgun (WGS) entry which is preliminary data.</text>
</comment>
<proteinExistence type="predicted"/>
<accession>V6TXA4</accession>
<dbReference type="InterPro" id="IPR009030">
    <property type="entry name" value="Growth_fac_rcpt_cys_sf"/>
</dbReference>
<dbReference type="Pfam" id="PF03302">
    <property type="entry name" value="VSP"/>
    <property type="match status" value="1"/>
</dbReference>
<protein>
    <submittedName>
        <fullName evidence="2">Variant-specific surface protein</fullName>
    </submittedName>
</protein>
<dbReference type="PANTHER" id="PTHR23275">
    <property type="entry name" value="CABRIOLET.-RELATED"/>
    <property type="match status" value="1"/>
</dbReference>
<keyword evidence="1" id="KW-0472">Membrane</keyword>
<dbReference type="VEuPathDB" id="GiardiaDB:GL50581_3054"/>
<sequence length="428" mass="43841">MDGCYDARAAPGRGVCGEARDGACVMYKEEVRAETKEQLGAGTCEEVTGNEPNTCKTCGAVIGGTKYCSACNGDGSTSAPVDGTCQTENNECPNKANGRCTTCAQQSFMFKGGCYRIGQDPGQVMCKTAQDGVCTVVADGSKYFLPPAGEADNLHQSVIPCGDDSVVIVKDNKQYKGVANCLTCTAPTSGEANIPKAATCTACEDGYFVESAACTKCDESCLTCEGAGADKCKSCKEGYFLGATNDAAGKCIQCNNLDDPSWKGVQNCAKCTSSNTQNTPATCTECTENYYLKTVESTSSCETNCGEGFFATTVGSVKKCVQCSDTNNGGIADCSACVPIESPTTTVLVTCSACSQGKVSPGGSSCVPNCPDNSTDNKGACICNNGFAPSDDSCGASSSSNLSTGAMAGISVITLAACPVLLIVYLSL</sequence>
<dbReference type="InterPro" id="IPR052798">
    <property type="entry name" value="Giardia_VSA"/>
</dbReference>
<reference evidence="2 3" key="2">
    <citation type="journal article" date="2013" name="Genome Biol. Evol.">
        <title>Genome sequencing of Giardia lamblia genotypes A2 and B isolates (DH and GS) and comparative analysis with the genomes of genotypes A1 and E (WB and Pig).</title>
        <authorList>
            <person name="Adam R.D."/>
            <person name="Dahlstrom E.W."/>
            <person name="Martens C.A."/>
            <person name="Bruno D.P."/>
            <person name="Barbian K.D."/>
            <person name="Ricklefs S.M."/>
            <person name="Hernandez M.M."/>
            <person name="Narla N.P."/>
            <person name="Patel R.B."/>
            <person name="Porcella S.F."/>
            <person name="Nash T.E."/>
        </authorList>
    </citation>
    <scope>NUCLEOTIDE SEQUENCE [LARGE SCALE GENOMIC DNA]</scope>
    <source>
        <strain evidence="2 3">GS</strain>
    </source>
</reference>
<name>V6TXA4_GIAIN</name>
<organism evidence="2 3">
    <name type="scientific">Giardia intestinalis</name>
    <name type="common">Giardia lamblia</name>
    <dbReference type="NCBI Taxonomy" id="5741"/>
    <lineage>
        <taxon>Eukaryota</taxon>
        <taxon>Metamonada</taxon>
        <taxon>Diplomonadida</taxon>
        <taxon>Hexamitidae</taxon>
        <taxon>Giardiinae</taxon>
        <taxon>Giardia</taxon>
    </lineage>
</organism>
<reference evidence="3" key="1">
    <citation type="submission" date="2012-02" db="EMBL/GenBank/DDBJ databases">
        <title>Genome sequencing of Giardia lamblia Genotypes A2 and B isolates (DH and GS) and comparative analysis with the genomes of Genotypes A1 and E (WB and Pig).</title>
        <authorList>
            <person name="Adam R."/>
            <person name="Dahlstrom E."/>
            <person name="Martens C."/>
            <person name="Bruno D."/>
            <person name="Barbian K."/>
            <person name="Porcella S.F."/>
            <person name="Nash T."/>
        </authorList>
    </citation>
    <scope>NUCLEOTIDE SEQUENCE</scope>
    <source>
        <strain evidence="3">GS</strain>
    </source>
</reference>